<evidence type="ECO:0000259" key="1">
    <source>
        <dbReference type="Pfam" id="PF18055"/>
    </source>
</evidence>
<dbReference type="EMBL" id="NHYD01003122">
    <property type="protein sequence ID" value="PPQ82571.1"/>
    <property type="molecule type" value="Genomic_DNA"/>
</dbReference>
<dbReference type="Proteomes" id="UP000283269">
    <property type="component" value="Unassembled WGS sequence"/>
</dbReference>
<gene>
    <name evidence="2" type="ORF">CVT25_007189</name>
</gene>
<keyword evidence="3" id="KW-1185">Reference proteome</keyword>
<dbReference type="OrthoDB" id="1418352at2759"/>
<proteinExistence type="predicted"/>
<protein>
    <recommendedName>
        <fullName evidence="1">26S proteasome regulatory subunit Rpn6 N-terminal domain-containing protein</fullName>
    </recommendedName>
</protein>
<accession>A0A409WVS4</accession>
<dbReference type="InParanoid" id="A0A409WVS4"/>
<evidence type="ECO:0000313" key="3">
    <source>
        <dbReference type="Proteomes" id="UP000283269"/>
    </source>
</evidence>
<reference evidence="2 3" key="1">
    <citation type="journal article" date="2018" name="Evol. Lett.">
        <title>Horizontal gene cluster transfer increased hallucinogenic mushroom diversity.</title>
        <authorList>
            <person name="Reynolds H.T."/>
            <person name="Vijayakumar V."/>
            <person name="Gluck-Thaler E."/>
            <person name="Korotkin H.B."/>
            <person name="Matheny P.B."/>
            <person name="Slot J.C."/>
        </authorList>
    </citation>
    <scope>NUCLEOTIDE SEQUENCE [LARGE SCALE GENOMIC DNA]</scope>
    <source>
        <strain evidence="2 3">2631</strain>
    </source>
</reference>
<feature type="domain" description="26S proteasome regulatory subunit Rpn6 N-terminal" evidence="1">
    <location>
        <begin position="23"/>
        <end position="143"/>
    </location>
</feature>
<organism evidence="2 3">
    <name type="scientific">Psilocybe cyanescens</name>
    <dbReference type="NCBI Taxonomy" id="93625"/>
    <lineage>
        <taxon>Eukaryota</taxon>
        <taxon>Fungi</taxon>
        <taxon>Dikarya</taxon>
        <taxon>Basidiomycota</taxon>
        <taxon>Agaricomycotina</taxon>
        <taxon>Agaricomycetes</taxon>
        <taxon>Agaricomycetidae</taxon>
        <taxon>Agaricales</taxon>
        <taxon>Agaricineae</taxon>
        <taxon>Strophariaceae</taxon>
        <taxon>Psilocybe</taxon>
    </lineage>
</organism>
<dbReference type="AlphaFoldDB" id="A0A409WVS4"/>
<comment type="caution">
    <text evidence="2">The sequence shown here is derived from an EMBL/GenBank/DDBJ whole genome shotgun (WGS) entry which is preliminary data.</text>
</comment>
<dbReference type="InterPro" id="IPR040773">
    <property type="entry name" value="Rpn6_N"/>
</dbReference>
<evidence type="ECO:0000313" key="2">
    <source>
        <dbReference type="EMBL" id="PPQ82571.1"/>
    </source>
</evidence>
<dbReference type="Gene3D" id="1.25.40.570">
    <property type="match status" value="1"/>
</dbReference>
<name>A0A409WVS4_PSICY</name>
<sequence>MEVGEGQVGEDEHREHHFILARASTLASTHPKDTEALYKQIIATSQSGEGLQDQEVVLVKLGELYCDQNYTSEPHAHCMDGADRRMDAHRYAEGVHVIHRQSQDFRTLLDYFAAIPEFQKMKALTYNIACAKKEKLIFLKHSLRRGLQFESRQYQPTLALVDTLLTELQRLDNKMILTKVHLLKSRVYHGLGNMPKAKVHFFLAIASSLPPSSLPVAPHYSHYPR</sequence>
<dbReference type="Pfam" id="PF18055">
    <property type="entry name" value="RPN6_N"/>
    <property type="match status" value="1"/>
</dbReference>
<dbReference type="STRING" id="93625.A0A409WVS4"/>